<dbReference type="AlphaFoldDB" id="A0AAV4LT93"/>
<protein>
    <submittedName>
        <fullName evidence="1">SOH1-like protein</fullName>
    </submittedName>
</protein>
<dbReference type="GeneID" id="94193357"/>
<name>A0AAV4LT93_BABCB</name>
<gene>
    <name evidence="1" type="ORF">BcabD6B2_13090</name>
</gene>
<sequence length="856" mass="97435">MPAKAQPAVSIITRLQDNLKWLEDVRDAKRYVGTDDNLALANKLETLTHLKKCPQNASDAEITQYLTRTWSILEQLLPLLRKCTTDFKNTYVMDNAFVKHAAATTVQYQHLLSRDIVTKALDFLVALETSEVRDVLMRLIGTLRQMQNTEHLCLEHCNNLLLVLHNTGGRIDCREIYDLVTQSLFRVIVDGIDIDALSVGLSVLHIMQQHFPEDQGLQELVDLYIREVKNNIFALETASLLNLLQFMYRCSYVDDGLYRVTMEALLYKYDTMTGEEKGTLLLLLPFLKHMCLLHTPDIAVNVYSEECQMLNATLRREFERRIEHMPFDEMVTYCLALSLMFKQSSVVRKLLLKNLQKDAVAAVDGHTFLKLLSCCNTLHITSSSIDVSRLLSKTAHEKLDGRTGPELLQAFKSLAQIVAKRHRKHLVPLVQNCLEKNKEDCGAIIECLHLYATLNMQRVDGHVLERGFALLFPHLEMPTRRDAGELHYEPLKTIANLVMGERRQKLLRRKNELCEPAGDTHAHELIFTTPCIGKGQTKLDPNRKHKHEAYVCYVNTSNSVVEAIPLRGLIKLLECLVKMELDLAHLVPIFSLIQTSILKRIKYNSAVSIFDLAAILNALTESRVVCTELRDAILDRVYRYPELLDDPECAASILRFIEFTDCRDYAEKLSQPLFEFCLRKPTPALMEVLEYQRHKRPEFHAKYVELMRSVPTEVPDGLGGMVEHGPVLGSDLESPALAVRLPRATGSKSHQRVKEWLLEHVSGQEFEEYYQIGNLVVDFFYPDLGTAVQILKAQDCYGRFKQNNGIFVAACGPAVHLKSRMWLFREILRLEGVRVVMVSERGPQAGLGPDTSTADT</sequence>
<organism evidence="1 2">
    <name type="scientific">Babesia caballi</name>
    <dbReference type="NCBI Taxonomy" id="5871"/>
    <lineage>
        <taxon>Eukaryota</taxon>
        <taxon>Sar</taxon>
        <taxon>Alveolata</taxon>
        <taxon>Apicomplexa</taxon>
        <taxon>Aconoidasida</taxon>
        <taxon>Piroplasmida</taxon>
        <taxon>Babesiidae</taxon>
        <taxon>Babesia</taxon>
    </lineage>
</organism>
<dbReference type="RefSeq" id="XP_067713945.1">
    <property type="nucleotide sequence ID" value="XM_067857844.1"/>
</dbReference>
<keyword evidence="2" id="KW-1185">Reference proteome</keyword>
<evidence type="ECO:0000313" key="1">
    <source>
        <dbReference type="EMBL" id="GIX61874.1"/>
    </source>
</evidence>
<dbReference type="EMBL" id="BPLF01000001">
    <property type="protein sequence ID" value="GIX61874.1"/>
    <property type="molecule type" value="Genomic_DNA"/>
</dbReference>
<dbReference type="Proteomes" id="UP001497744">
    <property type="component" value="Unassembled WGS sequence"/>
</dbReference>
<evidence type="ECO:0000313" key="2">
    <source>
        <dbReference type="Proteomes" id="UP001497744"/>
    </source>
</evidence>
<comment type="caution">
    <text evidence="1">The sequence shown here is derived from an EMBL/GenBank/DDBJ whole genome shotgun (WGS) entry which is preliminary data.</text>
</comment>
<proteinExistence type="predicted"/>
<reference evidence="1 2" key="1">
    <citation type="submission" date="2021-06" db="EMBL/GenBank/DDBJ databases">
        <title>Genome sequence of Babesia caballi.</title>
        <authorList>
            <person name="Yamagishi J."/>
            <person name="Kidaka T."/>
            <person name="Ochi A."/>
        </authorList>
    </citation>
    <scope>NUCLEOTIDE SEQUENCE [LARGE SCALE GENOMIC DNA]</scope>
    <source>
        <strain evidence="1">USDA-D6B2</strain>
    </source>
</reference>
<accession>A0AAV4LT93</accession>